<feature type="region of interest" description="Disordered" evidence="1">
    <location>
        <begin position="1"/>
        <end position="49"/>
    </location>
</feature>
<accession>Q8XTL7</accession>
<name>Q8XTL7_RALN1</name>
<dbReference type="EnsemblBacteria" id="CAD17240">
    <property type="protein sequence ID" value="CAD17240"/>
    <property type="gene ID" value="RSp0089"/>
</dbReference>
<proteinExistence type="predicted"/>
<evidence type="ECO:0000313" key="3">
    <source>
        <dbReference type="Proteomes" id="UP000001436"/>
    </source>
</evidence>
<reference evidence="2 3" key="1">
    <citation type="journal article" date="2002" name="Nature">
        <title>Genome sequence of the plant pathogen Ralstonia solanacearum.</title>
        <authorList>
            <person name="Salanoubat M."/>
            <person name="Genin S."/>
            <person name="Artiguenave F."/>
            <person name="Gouzy J."/>
            <person name="Mangenot S."/>
            <person name="Arlat M."/>
            <person name="Billault A."/>
            <person name="Brottier P."/>
            <person name="Camus J.C."/>
            <person name="Cattolico L."/>
            <person name="Chandler M."/>
            <person name="Choisne N."/>
            <person name="Claudel-Renard C."/>
            <person name="Cunnac S."/>
            <person name="Demange N."/>
            <person name="Gaspin C."/>
            <person name="Lavie M."/>
            <person name="Moisan A."/>
            <person name="Robert C."/>
            <person name="Saurin W."/>
            <person name="Schiex T."/>
            <person name="Siguier P."/>
            <person name="Thebault P."/>
            <person name="Whalen M."/>
            <person name="Wincker P."/>
            <person name="Levy M."/>
            <person name="Weissenbach J."/>
            <person name="Boucher C.A."/>
        </authorList>
    </citation>
    <scope>NUCLEOTIDE SEQUENCE [LARGE SCALE GENOMIC DNA]</scope>
    <source>
        <strain evidence="3">ATCC BAA-1114 / GMI1000</strain>
    </source>
</reference>
<sequence>MLGRGQVGAGSAPGQAGPLATVPMPARLPLISPENLPDTRHPQGGKAASYLQPAMYPLAAAGA</sequence>
<dbReference type="AlphaFoldDB" id="Q8XTL7"/>
<geneLocation type="plasmid" evidence="3">
    <name>megaplasmid Rsp</name>
</geneLocation>
<gene>
    <name evidence="2" type="ordered locus">RSp0089</name>
</gene>
<evidence type="ECO:0000256" key="1">
    <source>
        <dbReference type="SAM" id="MobiDB-lite"/>
    </source>
</evidence>
<dbReference type="EMBL" id="AL646053">
    <property type="protein sequence ID" value="CAD17240.1"/>
    <property type="molecule type" value="Genomic_DNA"/>
</dbReference>
<organism evidence="2 3">
    <name type="scientific">Ralstonia nicotianae (strain ATCC BAA-1114 / GMI1000)</name>
    <name type="common">Ralstonia solanacearum</name>
    <dbReference type="NCBI Taxonomy" id="267608"/>
    <lineage>
        <taxon>Bacteria</taxon>
        <taxon>Pseudomonadati</taxon>
        <taxon>Pseudomonadota</taxon>
        <taxon>Betaproteobacteria</taxon>
        <taxon>Burkholderiales</taxon>
        <taxon>Burkholderiaceae</taxon>
        <taxon>Ralstonia</taxon>
        <taxon>Ralstonia solanacearum species complex</taxon>
    </lineage>
</organism>
<evidence type="ECO:0000313" key="2">
    <source>
        <dbReference type="EMBL" id="CAD17240.1"/>
    </source>
</evidence>
<protein>
    <submittedName>
        <fullName evidence="2">Uncharacterized protein</fullName>
    </submittedName>
</protein>
<dbReference type="KEGG" id="rso:RSp0089"/>
<keyword evidence="3" id="KW-1185">Reference proteome</keyword>
<dbReference type="HOGENOM" id="CLU_2882762_0_0_4"/>
<dbReference type="STRING" id="267608.RSp0089"/>
<dbReference type="Proteomes" id="UP000001436">
    <property type="component" value="Plasmid pGMI1000MP"/>
</dbReference>